<accession>A0A517QVI2</accession>
<name>A0A517QVI2_9PLAN</name>
<dbReference type="AlphaFoldDB" id="A0A517QVI2"/>
<gene>
    <name evidence="1" type="ORF">Mal48_49240</name>
</gene>
<evidence type="ECO:0000313" key="2">
    <source>
        <dbReference type="Proteomes" id="UP000315724"/>
    </source>
</evidence>
<organism evidence="1 2">
    <name type="scientific">Thalassoglobus polymorphus</name>
    <dbReference type="NCBI Taxonomy" id="2527994"/>
    <lineage>
        <taxon>Bacteria</taxon>
        <taxon>Pseudomonadati</taxon>
        <taxon>Planctomycetota</taxon>
        <taxon>Planctomycetia</taxon>
        <taxon>Planctomycetales</taxon>
        <taxon>Planctomycetaceae</taxon>
        <taxon>Thalassoglobus</taxon>
    </lineage>
</organism>
<dbReference type="Proteomes" id="UP000315724">
    <property type="component" value="Chromosome"/>
</dbReference>
<proteinExistence type="predicted"/>
<protein>
    <recommendedName>
        <fullName evidence="3">DUF1573 domain-containing protein</fullName>
    </recommendedName>
</protein>
<evidence type="ECO:0008006" key="3">
    <source>
        <dbReference type="Google" id="ProtNLM"/>
    </source>
</evidence>
<evidence type="ECO:0000313" key="1">
    <source>
        <dbReference type="EMBL" id="QDT35646.1"/>
    </source>
</evidence>
<reference evidence="1 2" key="1">
    <citation type="submission" date="2019-02" db="EMBL/GenBank/DDBJ databases">
        <title>Deep-cultivation of Planctomycetes and their phenomic and genomic characterization uncovers novel biology.</title>
        <authorList>
            <person name="Wiegand S."/>
            <person name="Jogler M."/>
            <person name="Boedeker C."/>
            <person name="Pinto D."/>
            <person name="Vollmers J."/>
            <person name="Rivas-Marin E."/>
            <person name="Kohn T."/>
            <person name="Peeters S.H."/>
            <person name="Heuer A."/>
            <person name="Rast P."/>
            <person name="Oberbeckmann S."/>
            <person name="Bunk B."/>
            <person name="Jeske O."/>
            <person name="Meyerdierks A."/>
            <person name="Storesund J.E."/>
            <person name="Kallscheuer N."/>
            <person name="Luecker S."/>
            <person name="Lage O.M."/>
            <person name="Pohl T."/>
            <person name="Merkel B.J."/>
            <person name="Hornburger P."/>
            <person name="Mueller R.-W."/>
            <person name="Bruemmer F."/>
            <person name="Labrenz M."/>
            <person name="Spormann A.M."/>
            <person name="Op den Camp H."/>
            <person name="Overmann J."/>
            <person name="Amann R."/>
            <person name="Jetten M.S.M."/>
            <person name="Mascher T."/>
            <person name="Medema M.H."/>
            <person name="Devos D.P."/>
            <person name="Kaster A.-K."/>
            <person name="Ovreas L."/>
            <person name="Rohde M."/>
            <person name="Galperin M.Y."/>
            <person name="Jogler C."/>
        </authorList>
    </citation>
    <scope>NUCLEOTIDE SEQUENCE [LARGE SCALE GENOMIC DNA]</scope>
    <source>
        <strain evidence="1 2">Mal48</strain>
    </source>
</reference>
<sequence>MAGVDFSRHLSSIKIDSFANNVFLLMVMTISVESGSRLQVRWQAMISHKSAVYGFVFGLLFSSGCTRSNPSVSLILPQKVRAQTLLLSEIQAAEKMADVIKCPIVVENSTGKVQTLKLVGTGCSCYGVTFEGRKLPKGEPLEIGVNETVLLNVDAGPPLTESLQDYQARFEFQSAADGRIEQNVLCELQVYRDLKVFPLVLVCETDLGVTQGLTRELTIERIYRSEDGVTAEPTIKHLPEGVSVVKTVRSVGPIELETGIWKTVWTSLLSVQVAGDLSATGKRETYEVEFMNHEDGTIIDSAQMQLVRRARAPILFPKQIQFGRIPLGEKRRRTIFLTHSEEAEFQLSLEESQLPENVSVMIPEETASRFRVEVEIEGLELGDWTETLQLSTNLRKQPTVEVELKAIFKKPDDD</sequence>
<dbReference type="KEGG" id="tpol:Mal48_49240"/>
<keyword evidence="2" id="KW-1185">Reference proteome</keyword>
<dbReference type="EMBL" id="CP036267">
    <property type="protein sequence ID" value="QDT35646.1"/>
    <property type="molecule type" value="Genomic_DNA"/>
</dbReference>